<evidence type="ECO:0000259" key="1">
    <source>
        <dbReference type="Pfam" id="PF05193"/>
    </source>
</evidence>
<protein>
    <submittedName>
        <fullName evidence="2">Putative Zn-dependent peptidase</fullName>
    </submittedName>
</protein>
<dbReference type="EMBL" id="SMAB01000007">
    <property type="protein sequence ID" value="TCS83013.1"/>
    <property type="molecule type" value="Genomic_DNA"/>
</dbReference>
<feature type="domain" description="Peptidase M16 C-terminal" evidence="1">
    <location>
        <begin position="185"/>
        <end position="360"/>
    </location>
</feature>
<organism evidence="2 3">
    <name type="scientific">Tepidibacillus fermentans</name>
    <dbReference type="NCBI Taxonomy" id="1281767"/>
    <lineage>
        <taxon>Bacteria</taxon>
        <taxon>Bacillati</taxon>
        <taxon>Bacillota</taxon>
        <taxon>Bacilli</taxon>
        <taxon>Bacillales</taxon>
        <taxon>Bacillaceae</taxon>
        <taxon>Tepidibacillus</taxon>
    </lineage>
</organism>
<keyword evidence="3" id="KW-1185">Reference proteome</keyword>
<gene>
    <name evidence="2" type="ORF">EDD72_10796</name>
</gene>
<dbReference type="InterPro" id="IPR007863">
    <property type="entry name" value="Peptidase_M16_C"/>
</dbReference>
<dbReference type="InterPro" id="IPR050361">
    <property type="entry name" value="MPP/UQCRC_Complex"/>
</dbReference>
<dbReference type="NCBIfam" id="NF047422">
    <property type="entry name" value="YfmF_fam"/>
    <property type="match status" value="1"/>
</dbReference>
<name>A0A4V2USW0_9BACI</name>
<proteinExistence type="predicted"/>
<dbReference type="PANTHER" id="PTHR11851">
    <property type="entry name" value="METALLOPROTEASE"/>
    <property type="match status" value="1"/>
</dbReference>
<dbReference type="GO" id="GO:0046872">
    <property type="term" value="F:metal ion binding"/>
    <property type="evidence" value="ECO:0007669"/>
    <property type="project" value="InterPro"/>
</dbReference>
<dbReference type="InterPro" id="IPR011249">
    <property type="entry name" value="Metalloenz_LuxS/M16"/>
</dbReference>
<comment type="caution">
    <text evidence="2">The sequence shown here is derived from an EMBL/GenBank/DDBJ whole genome shotgun (WGS) entry which is preliminary data.</text>
</comment>
<dbReference type="AlphaFoldDB" id="A0A4V2USW0"/>
<reference evidence="2 3" key="1">
    <citation type="submission" date="2019-03" db="EMBL/GenBank/DDBJ databases">
        <title>Genomic Encyclopedia of Type Strains, Phase IV (KMG-IV): sequencing the most valuable type-strain genomes for metagenomic binning, comparative biology and taxonomic classification.</title>
        <authorList>
            <person name="Goeker M."/>
        </authorList>
    </citation>
    <scope>NUCLEOTIDE SEQUENCE [LARGE SCALE GENOMIC DNA]</scope>
    <source>
        <strain evidence="2 3">DSM 23802</strain>
    </source>
</reference>
<evidence type="ECO:0000313" key="3">
    <source>
        <dbReference type="Proteomes" id="UP000295788"/>
    </source>
</evidence>
<dbReference type="OrthoDB" id="9762085at2"/>
<dbReference type="PANTHER" id="PTHR11851:SF186">
    <property type="entry name" value="INACTIVE METALLOPROTEASE YMFF-RELATED"/>
    <property type="match status" value="1"/>
</dbReference>
<dbReference type="RefSeq" id="WP_132768429.1">
    <property type="nucleotide sequence ID" value="NZ_SMAB01000007.1"/>
</dbReference>
<evidence type="ECO:0000313" key="2">
    <source>
        <dbReference type="EMBL" id="TCS83013.1"/>
    </source>
</evidence>
<sequence>MILDQFLKEEINSIQVHQLKTHKYKTNTIVVNIVTDLTEENVTKVALLPYILKRGSKQFPTLKQIQEKLDHLYGARLDAFVFKRGERQIVQFSCEVANEKYLNENGSLLSKAIHLLGNLITQPFVVDQGFHLEIFESEKELLAQRIKSILDDKIQYAEQKMIENMCKDEPYRLPADGRIEDLDQITKENLYQFYHNWITTSRIDFFIIGNYDESIVHSAISKFFLLPKRQVNPLARVMVDIPIKEEKIAIEELDVKQGKLNIGLRTYTTMQDEDYIPMLVFNGVLGGFAHSKLFVNVREKSSLAYYVASRLDSHKGIMTIQSGIEIQNYDKTVEIIKEQIQLMKEGKITDQEMDQTKAILSNQLKEMLDRPRQLIDFAYQGILSGTPRILSQMIEQIKNVTIDDLVRVGQKVKIDTIYFLRDHVKEEA</sequence>
<dbReference type="Proteomes" id="UP000295788">
    <property type="component" value="Unassembled WGS sequence"/>
</dbReference>
<dbReference type="Pfam" id="PF05193">
    <property type="entry name" value="Peptidase_M16_C"/>
    <property type="match status" value="1"/>
</dbReference>
<dbReference type="SUPFAM" id="SSF63411">
    <property type="entry name" value="LuxS/MPP-like metallohydrolase"/>
    <property type="match status" value="2"/>
</dbReference>
<accession>A0A4V2USW0</accession>
<dbReference type="Gene3D" id="3.30.830.10">
    <property type="entry name" value="Metalloenzyme, LuxS/M16 peptidase-like"/>
    <property type="match status" value="2"/>
</dbReference>